<dbReference type="HOGENOM" id="CLU_462226_0_0_11"/>
<dbReference type="Proteomes" id="UP000004816">
    <property type="component" value="Unassembled WGS sequence"/>
</dbReference>
<dbReference type="OrthoDB" id="9782326at2"/>
<dbReference type="AlphaFoldDB" id="E5XSZ2"/>
<proteinExistence type="predicted"/>
<comment type="caution">
    <text evidence="1">The sequence shown here is derived from an EMBL/GenBank/DDBJ whole genome shotgun (WGS) entry which is preliminary data.</text>
</comment>
<gene>
    <name evidence="1" type="ORF">HMPREF9336_02614</name>
</gene>
<keyword evidence="2" id="KW-1185">Reference proteome</keyword>
<evidence type="ECO:0000313" key="1">
    <source>
        <dbReference type="EMBL" id="EFV12534.1"/>
    </source>
</evidence>
<reference evidence="1 2" key="1">
    <citation type="journal article" date="2011" name="Stand. Genomic Sci.">
        <title>High quality draft genome sequence of Segniliparus rugosus CDC 945(T)= (ATCC BAA-974(T)).</title>
        <authorList>
            <person name="Earl A.M."/>
            <person name="Desjardins C.A."/>
            <person name="Fitzgerald M.G."/>
            <person name="Arachchi H.M."/>
            <person name="Zeng Q."/>
            <person name="Mehta T."/>
            <person name="Griggs A."/>
            <person name="Birren B.W."/>
            <person name="Toney N.C."/>
            <person name="Carr J."/>
            <person name="Posey J."/>
            <person name="Butler W.R."/>
        </authorList>
    </citation>
    <scope>NUCLEOTIDE SEQUENCE [LARGE SCALE GENOMIC DNA]</scope>
    <source>
        <strain evidence="2">ATCC BAA-974 / DSM 45345 / CCUG 50838 / CIP 108380 / JCM 13579 / CDC 945</strain>
    </source>
</reference>
<dbReference type="RefSeq" id="WP_007471080.1">
    <property type="nucleotide sequence ID" value="NZ_KI391953.1"/>
</dbReference>
<name>E5XSZ2_SEGRC</name>
<evidence type="ECO:0000313" key="2">
    <source>
        <dbReference type="Proteomes" id="UP000004816"/>
    </source>
</evidence>
<dbReference type="EMBL" id="ACZI02000002">
    <property type="protein sequence ID" value="EFV12534.1"/>
    <property type="molecule type" value="Genomic_DNA"/>
</dbReference>
<sequence length="519" mass="56017">MSAPAADSAPSVDPVAALAVYAERTSASAVSPDGATRVSVDRYGRAVRVEGFARTFAEAVWLARLASEAREAMFAKRTRQLAEAARGLGEHEILGCASAPGPAATPDVVPLVLGVEIFPDAYRNWGFPDPVPPPEGERPLLVDCQSSPAELREVLLRQLAWASSPDRRIQVAVDACGAVAGVFVSPDVSDRYTAGLLAAVTRKLHMVACGYMRGMLRELTARSWTRAPHLLRSYTASWTQWPRPESALWEAAQVQRERPTSWPCFEMLGSVEAFSTTLVAEALCPGEPSAREVMGWCALPEGAELAVDASGLPRRVSPAGTPVDTRWYEAGLHAAREACFAKVAENWNGGPIVEVRPDPVIAPLLWTHSWWGRTGAEAAPPVDERAERFGLRVATKRCCAEGKDPAWVDRLYAKAAGVLVTERSPDSLLAVTVGADCAPTAVSAPPEAWAAHSPERVVELLNQCYLDAADQVRATQVWLLRELWRCPSDLVVDHYTPHLSFLHPVPGASAPVRPVQLLG</sequence>
<protein>
    <submittedName>
        <fullName evidence="1">Uncharacterized protein</fullName>
    </submittedName>
</protein>
<organism evidence="1 2">
    <name type="scientific">Segniliparus rugosus (strain ATCC BAA-974 / DSM 45345 / CCUG 50838 / CIP 108380 / JCM 13579 / CDC 945)</name>
    <dbReference type="NCBI Taxonomy" id="679197"/>
    <lineage>
        <taxon>Bacteria</taxon>
        <taxon>Bacillati</taxon>
        <taxon>Actinomycetota</taxon>
        <taxon>Actinomycetes</taxon>
        <taxon>Mycobacteriales</taxon>
        <taxon>Segniliparaceae</taxon>
        <taxon>Segniliparus</taxon>
    </lineage>
</organism>
<accession>E5XSZ2</accession>